<reference evidence="1" key="1">
    <citation type="submission" date="2006-10" db="EMBL/GenBank/DDBJ databases">
        <authorList>
            <person name="Amadeo P."/>
            <person name="Zhao Q."/>
            <person name="Wortman J."/>
            <person name="Fraser-Liggett C."/>
            <person name="Carlton J."/>
        </authorList>
    </citation>
    <scope>NUCLEOTIDE SEQUENCE</scope>
    <source>
        <strain evidence="1">G3</strain>
    </source>
</reference>
<dbReference type="EMBL" id="DS113226">
    <property type="protein sequence ID" value="EAY17811.1"/>
    <property type="molecule type" value="Genomic_DNA"/>
</dbReference>
<organism evidence="1 2">
    <name type="scientific">Trichomonas vaginalis (strain ATCC PRA-98 / G3)</name>
    <dbReference type="NCBI Taxonomy" id="412133"/>
    <lineage>
        <taxon>Eukaryota</taxon>
        <taxon>Metamonada</taxon>
        <taxon>Parabasalia</taxon>
        <taxon>Trichomonadida</taxon>
        <taxon>Trichomonadidae</taxon>
        <taxon>Trichomonas</taxon>
    </lineage>
</organism>
<dbReference type="VEuPathDB" id="TrichDB:TVAGG3_0910140"/>
<dbReference type="Proteomes" id="UP000001542">
    <property type="component" value="Unassembled WGS sequence"/>
</dbReference>
<dbReference type="VEuPathDB" id="TrichDB:TVAG_016410"/>
<reference evidence="1" key="2">
    <citation type="journal article" date="2007" name="Science">
        <title>Draft genome sequence of the sexually transmitted pathogen Trichomonas vaginalis.</title>
        <authorList>
            <person name="Carlton J.M."/>
            <person name="Hirt R.P."/>
            <person name="Silva J.C."/>
            <person name="Delcher A.L."/>
            <person name="Schatz M."/>
            <person name="Zhao Q."/>
            <person name="Wortman J.R."/>
            <person name="Bidwell S.L."/>
            <person name="Alsmark U.C.M."/>
            <person name="Besteiro S."/>
            <person name="Sicheritz-Ponten T."/>
            <person name="Noel C.J."/>
            <person name="Dacks J.B."/>
            <person name="Foster P.G."/>
            <person name="Simillion C."/>
            <person name="Van de Peer Y."/>
            <person name="Miranda-Saavedra D."/>
            <person name="Barton G.J."/>
            <person name="Westrop G.D."/>
            <person name="Mueller S."/>
            <person name="Dessi D."/>
            <person name="Fiori P.L."/>
            <person name="Ren Q."/>
            <person name="Paulsen I."/>
            <person name="Zhang H."/>
            <person name="Bastida-Corcuera F.D."/>
            <person name="Simoes-Barbosa A."/>
            <person name="Brown M.T."/>
            <person name="Hayes R.D."/>
            <person name="Mukherjee M."/>
            <person name="Okumura C.Y."/>
            <person name="Schneider R."/>
            <person name="Smith A.J."/>
            <person name="Vanacova S."/>
            <person name="Villalvazo M."/>
            <person name="Haas B.J."/>
            <person name="Pertea M."/>
            <person name="Feldblyum T.V."/>
            <person name="Utterback T.R."/>
            <person name="Shu C.L."/>
            <person name="Osoegawa K."/>
            <person name="de Jong P.J."/>
            <person name="Hrdy I."/>
            <person name="Horvathova L."/>
            <person name="Zubacova Z."/>
            <person name="Dolezal P."/>
            <person name="Malik S.B."/>
            <person name="Logsdon J.M. Jr."/>
            <person name="Henze K."/>
            <person name="Gupta A."/>
            <person name="Wang C.C."/>
            <person name="Dunne R.L."/>
            <person name="Upcroft J.A."/>
            <person name="Upcroft P."/>
            <person name="White O."/>
            <person name="Salzberg S.L."/>
            <person name="Tang P."/>
            <person name="Chiu C.-H."/>
            <person name="Lee Y.-S."/>
            <person name="Embley T.M."/>
            <person name="Coombs G.H."/>
            <person name="Mottram J.C."/>
            <person name="Tachezy J."/>
            <person name="Fraser-Liggett C.M."/>
            <person name="Johnson P.J."/>
        </authorList>
    </citation>
    <scope>NUCLEOTIDE SEQUENCE [LARGE SCALE GENOMIC DNA]</scope>
    <source>
        <strain evidence="1">G3</strain>
    </source>
</reference>
<dbReference type="KEGG" id="tva:4775831"/>
<accession>A2DPB1</accession>
<protein>
    <recommendedName>
        <fullName evidence="3">Rab-GAP TBC domain-containing protein</fullName>
    </recommendedName>
</protein>
<dbReference type="RefSeq" id="XP_001329946.1">
    <property type="nucleotide sequence ID" value="XM_001329911.1"/>
</dbReference>
<name>A2DPB1_TRIV3</name>
<evidence type="ECO:0000313" key="2">
    <source>
        <dbReference type="Proteomes" id="UP000001542"/>
    </source>
</evidence>
<keyword evidence="2" id="KW-1185">Reference proteome</keyword>
<dbReference type="AlphaFoldDB" id="A2DPB1"/>
<evidence type="ECO:0008006" key="3">
    <source>
        <dbReference type="Google" id="ProtNLM"/>
    </source>
</evidence>
<proteinExistence type="predicted"/>
<evidence type="ECO:0000313" key="1">
    <source>
        <dbReference type="EMBL" id="EAY17811.1"/>
    </source>
</evidence>
<dbReference type="SMR" id="A2DPB1"/>
<dbReference type="InParanoid" id="A2DPB1"/>
<gene>
    <name evidence="1" type="ORF">TVAG_016410</name>
</gene>
<sequence length="483" mass="56956">MSTAIYTYIVDYYDTPTHYTKGALNIEENYGTLFLNYYSEVNVEQLVSNLRIDIQLKLPDFAAIISDFSKIKVTVKNGIILSFMKQDSEMSFSFQSYFKVKEIFHLISKYFILKASTETPTTFEFIQKDTRLISLNPFIITNDYIKEELKEKLSIARKGKSLQQGQPKTLSESEFKSLFDENNTFKPTTTFENEFYNCQMDNKVSSLVFDYIVHYNQEKSSNEQSEEPKVDKQTEYIRIKEQWQATPKLQWEKYPELRRLVNSIENDIVKHSKFFRESEFLMQVSFNVLLTLSYWNRNRAYYNELMVYILHGIIEFYVEKIEGEKIIFYDGASHSQVESESIFFHSFIDFYLKNKLDEIIADIKTPRIFQMLQDIGDFFVKEHSEVLQLYQHLQSFSLLFLVPNIETFFINSFSKDDIKRLMISSLCIPKFLEKFSAALLLYTADDLFAEKISSHDQFIEVFQQKLSKANVAEILSMAQNLKI</sequence>